<dbReference type="KEGG" id="vfi:VF_A0673"/>
<accession>Q5DZQ3</accession>
<dbReference type="RefSeq" id="WP_011263507.1">
    <property type="nucleotide sequence ID" value="NC_006841.2"/>
</dbReference>
<dbReference type="Proteomes" id="UP000000537">
    <property type="component" value="Chromosome II"/>
</dbReference>
<dbReference type="SUPFAM" id="SSF90123">
    <property type="entry name" value="ABC transporter transmembrane region"/>
    <property type="match status" value="1"/>
</dbReference>
<evidence type="ECO:0000256" key="6">
    <source>
        <dbReference type="SAM" id="Phobius"/>
    </source>
</evidence>
<dbReference type="InterPro" id="IPR036640">
    <property type="entry name" value="ABC1_TM_sf"/>
</dbReference>
<feature type="transmembrane region" description="Helical" evidence="6">
    <location>
        <begin position="172"/>
        <end position="190"/>
    </location>
</feature>
<dbReference type="GO" id="GO:0005524">
    <property type="term" value="F:ATP binding"/>
    <property type="evidence" value="ECO:0007669"/>
    <property type="project" value="InterPro"/>
</dbReference>
<dbReference type="AlphaFoldDB" id="Q5DZQ3"/>
<dbReference type="PATRIC" id="fig|312309.11.peg.3276"/>
<keyword evidence="5 6" id="KW-0472">Membrane</keyword>
<dbReference type="GO" id="GO:0015833">
    <property type="term" value="P:peptide transport"/>
    <property type="evidence" value="ECO:0007669"/>
    <property type="project" value="InterPro"/>
</dbReference>
<keyword evidence="8" id="KW-1185">Reference proteome</keyword>
<dbReference type="OrthoDB" id="8233587at2"/>
<feature type="transmembrane region" description="Helical" evidence="6">
    <location>
        <begin position="69"/>
        <end position="87"/>
    </location>
</feature>
<dbReference type="PANTHER" id="PTHR11384">
    <property type="entry name" value="ATP-BINDING CASSETTE, SUB-FAMILY D MEMBER"/>
    <property type="match status" value="1"/>
</dbReference>
<keyword evidence="3 6" id="KW-0812">Transmembrane</keyword>
<reference evidence="7 8" key="2">
    <citation type="journal article" date="2008" name="BMC Genomics">
        <title>Comparative genomics-based investigation of resequencing targets in Vibrio fischeri: focus on point miscalls and artefactual expansions.</title>
        <authorList>
            <person name="Mandel M.J."/>
            <person name="Stabb E.V."/>
            <person name="Ruby E.G."/>
        </authorList>
    </citation>
    <scope>NUCLEOTIDE SEQUENCE [LARGE SCALE GENOMIC DNA]</scope>
    <source>
        <strain evidence="8">ATCC 700601 / ES114</strain>
    </source>
</reference>
<feature type="transmembrane region" description="Helical" evidence="6">
    <location>
        <begin position="12"/>
        <end position="30"/>
    </location>
</feature>
<evidence type="ECO:0000256" key="5">
    <source>
        <dbReference type="ARBA" id="ARBA00023136"/>
    </source>
</evidence>
<evidence type="ECO:0000256" key="2">
    <source>
        <dbReference type="ARBA" id="ARBA00022448"/>
    </source>
</evidence>
<sequence>MFRCFFLNRKWFFWSIYGTTAVVAVNWFRVGIDVELNYWNGHFYDLIQEALVSPNAVKFVDFRNVIFDFFKITTMYVVISVVVDYFVRHWIFRWRCAMNEHYTKHWPLIRQIEGASQRIQEDTMRFAKLVEDLGISILRNFMTLATFIPLLWELSKHVKVIPFFGGVEHSMVIVAVVSSFGGIAFLMFIGRKLPAYEYNNQKVEAAFRKELVLGEDDESRATPKGLKELFDDVRHNYFSMYRAYLWFDSCSSAYSKYSELTVYIFMSPTILQAAITLGVLKQITSSYSKVESSLRFLIRRWSSCVELMSIYKRLRAFEMQIEIFSLEENSNLTLKGKKI</sequence>
<dbReference type="EMBL" id="CP000021">
    <property type="protein sequence ID" value="AAW87743.1"/>
    <property type="molecule type" value="Genomic_DNA"/>
</dbReference>
<evidence type="ECO:0000256" key="3">
    <source>
        <dbReference type="ARBA" id="ARBA00022692"/>
    </source>
</evidence>
<dbReference type="STRING" id="312309.VF_A0673"/>
<organism evidence="7 8">
    <name type="scientific">Aliivibrio fischeri (strain ATCC 700601 / ES114)</name>
    <name type="common">Vibrio fischeri</name>
    <dbReference type="NCBI Taxonomy" id="312309"/>
    <lineage>
        <taxon>Bacteria</taxon>
        <taxon>Pseudomonadati</taxon>
        <taxon>Pseudomonadota</taxon>
        <taxon>Gammaproteobacteria</taxon>
        <taxon>Vibrionales</taxon>
        <taxon>Vibrionaceae</taxon>
        <taxon>Aliivibrio</taxon>
    </lineage>
</organism>
<dbReference type="GO" id="GO:0005886">
    <property type="term" value="C:plasma membrane"/>
    <property type="evidence" value="ECO:0007669"/>
    <property type="project" value="UniProtKB-SubCell"/>
</dbReference>
<name>Q5DZQ3_ALIF1</name>
<evidence type="ECO:0000256" key="4">
    <source>
        <dbReference type="ARBA" id="ARBA00022989"/>
    </source>
</evidence>
<dbReference type="EnsemblBacteria" id="AAW87743">
    <property type="protein sequence ID" value="AAW87743"/>
    <property type="gene ID" value="VF_A0673"/>
</dbReference>
<evidence type="ECO:0000313" key="7">
    <source>
        <dbReference type="EMBL" id="AAW87743.1"/>
    </source>
</evidence>
<keyword evidence="2" id="KW-0813">Transport</keyword>
<reference evidence="7 8" key="1">
    <citation type="journal article" date="2005" name="Proc. Natl. Acad. Sci. U.S.A.">
        <title>Complete genome sequence of Vibrio fischeri: a symbiotic bacterium with pathogenic congeners.</title>
        <authorList>
            <person name="Ruby E.G."/>
            <person name="Urbanowski M."/>
            <person name="Campbell J."/>
            <person name="Dunn A."/>
            <person name="Faini M."/>
            <person name="Gunsalus R."/>
            <person name="Lostroh P."/>
            <person name="Lupp C."/>
            <person name="McCann J."/>
            <person name="Millikan D."/>
            <person name="Schaefer A."/>
            <person name="Stabb E."/>
            <person name="Stevens A."/>
            <person name="Visick K."/>
            <person name="Whistler C."/>
            <person name="Greenberg E.P."/>
        </authorList>
    </citation>
    <scope>NUCLEOTIDE SEQUENCE [LARGE SCALE GENOMIC DNA]</scope>
    <source>
        <strain evidence="8">ATCC 700601 / ES114</strain>
    </source>
</reference>
<evidence type="ECO:0000313" key="8">
    <source>
        <dbReference type="Proteomes" id="UP000000537"/>
    </source>
</evidence>
<dbReference type="GO" id="GO:1904680">
    <property type="term" value="F:peptide transmembrane transporter activity"/>
    <property type="evidence" value="ECO:0007669"/>
    <property type="project" value="InterPro"/>
</dbReference>
<gene>
    <name evidence="7" type="primary">sbmA</name>
    <name evidence="7" type="ordered locus">VF_A0673</name>
</gene>
<dbReference type="GeneID" id="54165993"/>
<dbReference type="HOGENOM" id="CLU_045533_0_0_6"/>
<evidence type="ECO:0000256" key="1">
    <source>
        <dbReference type="ARBA" id="ARBA00004651"/>
    </source>
</evidence>
<comment type="subcellular location">
    <subcellularLocation>
        <location evidence="1">Cell membrane</location>
        <topology evidence="1">Multi-pass membrane protein</topology>
    </subcellularLocation>
</comment>
<dbReference type="NCBIfam" id="NF009036">
    <property type="entry name" value="PRK12369.1"/>
    <property type="match status" value="1"/>
</dbReference>
<dbReference type="InterPro" id="IPR050835">
    <property type="entry name" value="ABC_transporter_sub-D"/>
</dbReference>
<keyword evidence="4 6" id="KW-1133">Transmembrane helix</keyword>
<dbReference type="Pfam" id="PF05992">
    <property type="entry name" value="SbmA_BacA"/>
    <property type="match status" value="1"/>
</dbReference>
<dbReference type="PANTHER" id="PTHR11384:SF59">
    <property type="entry name" value="LYSOSOMAL COBALAMIN TRANSPORTER ABCD4"/>
    <property type="match status" value="1"/>
</dbReference>
<proteinExistence type="predicted"/>
<feature type="transmembrane region" description="Helical" evidence="6">
    <location>
        <begin position="133"/>
        <end position="152"/>
    </location>
</feature>
<dbReference type="eggNOG" id="COG1133">
    <property type="taxonomic scope" value="Bacteria"/>
</dbReference>
<dbReference type="InterPro" id="IPR009248">
    <property type="entry name" value="SbmA_BacA"/>
</dbReference>
<protein>
    <submittedName>
        <fullName evidence="7">Predicted transporter SbmA</fullName>
    </submittedName>
</protein>